<organism evidence="1 2">
    <name type="scientific">Idiomarina fontislapidosi</name>
    <dbReference type="NCBI Taxonomy" id="263723"/>
    <lineage>
        <taxon>Bacteria</taxon>
        <taxon>Pseudomonadati</taxon>
        <taxon>Pseudomonadota</taxon>
        <taxon>Gammaproteobacteria</taxon>
        <taxon>Alteromonadales</taxon>
        <taxon>Idiomarinaceae</taxon>
        <taxon>Idiomarina</taxon>
    </lineage>
</organism>
<dbReference type="AlphaFoldDB" id="A0A432XJL1"/>
<evidence type="ECO:0000313" key="1">
    <source>
        <dbReference type="EMBL" id="RUO48923.1"/>
    </source>
</evidence>
<keyword evidence="2" id="KW-1185">Reference proteome</keyword>
<accession>A0A432XJL1</accession>
<reference evidence="2" key="1">
    <citation type="journal article" date="2018" name="Front. Microbiol.">
        <title>Genome-Based Analysis Reveals the Taxonomy and Diversity of the Family Idiomarinaceae.</title>
        <authorList>
            <person name="Liu Y."/>
            <person name="Lai Q."/>
            <person name="Shao Z."/>
        </authorList>
    </citation>
    <scope>NUCLEOTIDE SEQUENCE [LARGE SCALE GENOMIC DNA]</scope>
    <source>
        <strain evidence="2">F23</strain>
    </source>
</reference>
<dbReference type="RefSeq" id="WP_110576500.1">
    <property type="nucleotide sequence ID" value="NZ_PIPV01000019.1"/>
</dbReference>
<protein>
    <recommendedName>
        <fullName evidence="3">DUF4329 domain-containing protein</fullName>
    </recommendedName>
</protein>
<dbReference type="OrthoDB" id="6402965at2"/>
<proteinExistence type="predicted"/>
<dbReference type="Proteomes" id="UP000287330">
    <property type="component" value="Unassembled WGS sequence"/>
</dbReference>
<evidence type="ECO:0008006" key="3">
    <source>
        <dbReference type="Google" id="ProtNLM"/>
    </source>
</evidence>
<dbReference type="EMBL" id="PIPV01000019">
    <property type="protein sequence ID" value="RUO48923.1"/>
    <property type="molecule type" value="Genomic_DNA"/>
</dbReference>
<evidence type="ECO:0000313" key="2">
    <source>
        <dbReference type="Proteomes" id="UP000287330"/>
    </source>
</evidence>
<name>A0A432XJL1_9GAMM</name>
<gene>
    <name evidence="1" type="ORF">CWE25_13060</name>
</gene>
<sequence>MAKAGGAINGVKTAVGRVVSSAVVGGTISKITGGKFANGAFGAAFARALGEARSNTHNSTGESPEPRSLDDKEQALFDSEFAKLKKKLNGKIFDDNDHAAKWMHDNVHPLAEKFDIEIGAAFRETFTLDQGKFVLQAEITTQYYRNMVDINIGGNVSATWHSHGSLSSGFSPGDLAHINGTKGSKQYQMIYMSGGYIGGGVARNSLLYQSRGMSAATKLCSNTCLE</sequence>
<comment type="caution">
    <text evidence="1">The sequence shown here is derived from an EMBL/GenBank/DDBJ whole genome shotgun (WGS) entry which is preliminary data.</text>
</comment>